<dbReference type="Gene3D" id="1.25.40.20">
    <property type="entry name" value="Ankyrin repeat-containing domain"/>
    <property type="match status" value="1"/>
</dbReference>
<keyword evidence="7" id="KW-1133">Transmembrane helix</keyword>
<dbReference type="InterPro" id="IPR036770">
    <property type="entry name" value="Ankyrin_rpt-contain_sf"/>
</dbReference>
<evidence type="ECO:0000259" key="8">
    <source>
        <dbReference type="PROSITE" id="PS50104"/>
    </source>
</evidence>
<feature type="compositionally biased region" description="Low complexity" evidence="6">
    <location>
        <begin position="705"/>
        <end position="725"/>
    </location>
</feature>
<dbReference type="SMART" id="SM00255">
    <property type="entry name" value="TIR"/>
    <property type="match status" value="1"/>
</dbReference>
<dbReference type="Pfam" id="PF01582">
    <property type="entry name" value="TIR"/>
    <property type="match status" value="1"/>
</dbReference>
<feature type="region of interest" description="Disordered" evidence="6">
    <location>
        <begin position="195"/>
        <end position="214"/>
    </location>
</feature>
<dbReference type="InterPro" id="IPR032675">
    <property type="entry name" value="LRR_dom_sf"/>
</dbReference>
<dbReference type="InterPro" id="IPR058889">
    <property type="entry name" value="WHD_SOWAHA-C"/>
</dbReference>
<dbReference type="InterPro" id="IPR002110">
    <property type="entry name" value="Ankyrin_rpt"/>
</dbReference>
<dbReference type="SMART" id="SM00248">
    <property type="entry name" value="ANK"/>
    <property type="match status" value="2"/>
</dbReference>
<accession>A0ABD0M045</accession>
<evidence type="ECO:0000256" key="3">
    <source>
        <dbReference type="ARBA" id="ARBA00023043"/>
    </source>
</evidence>
<feature type="compositionally biased region" description="Low complexity" evidence="6">
    <location>
        <begin position="821"/>
        <end position="847"/>
    </location>
</feature>
<comment type="similarity">
    <text evidence="4">Belongs to the SOWAH family.</text>
</comment>
<keyword evidence="7" id="KW-0472">Membrane</keyword>
<dbReference type="Gene3D" id="3.80.10.10">
    <property type="entry name" value="Ribonuclease Inhibitor"/>
    <property type="match status" value="1"/>
</dbReference>
<dbReference type="PROSITE" id="PS50104">
    <property type="entry name" value="TIR"/>
    <property type="match status" value="1"/>
</dbReference>
<evidence type="ECO:0000313" key="9">
    <source>
        <dbReference type="EMBL" id="KAK7505250.1"/>
    </source>
</evidence>
<feature type="region of interest" description="Disordered" evidence="6">
    <location>
        <begin position="1017"/>
        <end position="1037"/>
    </location>
</feature>
<dbReference type="AlphaFoldDB" id="A0ABD0M045"/>
<dbReference type="SUPFAM" id="SSF48403">
    <property type="entry name" value="Ankyrin repeat"/>
    <property type="match status" value="1"/>
</dbReference>
<proteinExistence type="inferred from homology"/>
<keyword evidence="2" id="KW-0677">Repeat</keyword>
<name>A0ABD0M045_9CAEN</name>
<sequence>MQSSVVTRSSPHESRGWYAPSCEILSGTTDSEDLATAPWVLATDFYFVSVLWPGVCQVRFHHQGVHGTIACHVGPRDRVQWRLDSLRTALGQIQRRLDRAGSSPELSDGSSQLRVALEIDCESGANISLPFPMRSPGLVRLTVRNCRLLDTYADVGTPAESLRDTLQELDMQNCTWDRTLVSWVYRNIRDDIQFESPSSEGRTESGTSSTGKVPSAACTFNPIWDESSMPITNKKHFEFLVRNSKFPKLREMNYSAIGMTEIPAELREWRRWFPDLRILDLSHNHIRELGEVIPYHSDVPLVLDLQHNNITKVSLAMFRDWARVSDFSVDVRNNPVDCSCQIGEFLADFKNEKLWKGPSMRFYRDQLSAMTCATPVSLAGRSLTSLTNDDLLCPTRLADLRAPMAVLGVVAVLTIVILMLVGRYRREVRILLFTRLHVLLPCGFYRVLSKKPADDKQYDAFVAYAHEDSDWVLGCLMSKLETPSGSPHGPCRLCLHQRDFTPGKPIINNIVENIAASRHTIVILTTNFVRSFWGMEELQQAYLQSLEERRRHLVLVVLEDVPQSDMTPVLRRCCKTFTYLHVNDKLFWDRLLYSIHVSDRLGHTISTSGTNIEETSDSVSGNAPFSKMAAEFNAEAVRQCILDRGGRIRNHELVTFFKGFLNDPVHKVVNREKFKDFVNELATIKLEEGEKVLVLKKKYRPDAASSTSSSITSSRSSLTSIESTPTQPPPPSDTGFYSNPSQDHTAPQFRQPAPREAAAVRTSSEAVRAQSEPREAAEFDARQRDSVDGALMSKVHSDESLDVRLKSSSQAGRGPGGQKQSLDASSSSLASTGSQGSQSSTAGSAGDPVSGPAEEEGNVSVLSVRERAQHLNKISSETDIQQARAPARKKVVRDRDDDDESHSSGGTSYVTLTAEQKEWMLVCAGADYHEMFRLLSRNAKLARVKTALHWAAKFGKPEVVKLIANKVGVDVNQRSGYTPLHLAAIHGHEDIIDLLVTVYKADPNLRDYSGKKAKQYLKNSASSRAQRPGRSLDDSFTRAIPYRQSNRARAISSLIQASSSSVMRQPALRSSWEGVVSDDGGDSRRTPGSTPPGSNPTSPALSRRMKGDKDLMPPPHVPSSRHRRPDRSASSSRESLNSQSASSMNKEGVGLTVPRSESDPALAKKTFI</sequence>
<feature type="transmembrane region" description="Helical" evidence="7">
    <location>
        <begin position="428"/>
        <end position="448"/>
    </location>
</feature>
<dbReference type="PROSITE" id="PS50088">
    <property type="entry name" value="ANK_REPEAT"/>
    <property type="match status" value="1"/>
</dbReference>
<evidence type="ECO:0000256" key="7">
    <source>
        <dbReference type="SAM" id="Phobius"/>
    </source>
</evidence>
<evidence type="ECO:0000256" key="1">
    <source>
        <dbReference type="ARBA" id="ARBA00009634"/>
    </source>
</evidence>
<evidence type="ECO:0000313" key="10">
    <source>
        <dbReference type="Proteomes" id="UP001519460"/>
    </source>
</evidence>
<dbReference type="Gene3D" id="3.40.50.10140">
    <property type="entry name" value="Toll/interleukin-1 receptor homology (TIR) domain"/>
    <property type="match status" value="1"/>
</dbReference>
<feature type="region of interest" description="Disordered" evidence="6">
    <location>
        <begin position="872"/>
        <end position="909"/>
    </location>
</feature>
<feature type="repeat" description="ANK" evidence="5">
    <location>
        <begin position="975"/>
        <end position="996"/>
    </location>
</feature>
<comment type="caution">
    <text evidence="9">The sequence shown here is derived from an EMBL/GenBank/DDBJ whole genome shotgun (WGS) entry which is preliminary data.</text>
</comment>
<gene>
    <name evidence="9" type="ORF">BaRGS_00003412</name>
</gene>
<feature type="compositionally biased region" description="Polar residues" evidence="6">
    <location>
        <begin position="872"/>
        <end position="881"/>
    </location>
</feature>
<evidence type="ECO:0000256" key="6">
    <source>
        <dbReference type="SAM" id="MobiDB-lite"/>
    </source>
</evidence>
<dbReference type="PRINTS" id="PR01537">
    <property type="entry name" value="INTRLKN1R1F"/>
</dbReference>
<protein>
    <recommendedName>
        <fullName evidence="8">TIR domain-containing protein</fullName>
    </recommendedName>
</protein>
<evidence type="ECO:0000256" key="2">
    <source>
        <dbReference type="ARBA" id="ARBA00022737"/>
    </source>
</evidence>
<feature type="compositionally biased region" description="Low complexity" evidence="6">
    <location>
        <begin position="195"/>
        <end position="211"/>
    </location>
</feature>
<feature type="compositionally biased region" description="Polar residues" evidence="6">
    <location>
        <begin position="735"/>
        <end position="745"/>
    </location>
</feature>
<comment type="similarity">
    <text evidence="1">Belongs to the Toll-like receptor family.</text>
</comment>
<dbReference type="SUPFAM" id="SSF52200">
    <property type="entry name" value="Toll/Interleukin receptor TIR domain"/>
    <property type="match status" value="1"/>
</dbReference>
<feature type="region of interest" description="Disordered" evidence="6">
    <location>
        <begin position="704"/>
        <end position="859"/>
    </location>
</feature>
<feature type="domain" description="TIR" evidence="8">
    <location>
        <begin position="456"/>
        <end position="595"/>
    </location>
</feature>
<keyword evidence="7" id="KW-0812">Transmembrane</keyword>
<feature type="region of interest" description="Disordered" evidence="6">
    <location>
        <begin position="1056"/>
        <end position="1168"/>
    </location>
</feature>
<dbReference type="Pfam" id="PF25877">
    <property type="entry name" value="WHD_SOWAH"/>
    <property type="match status" value="1"/>
</dbReference>
<feature type="compositionally biased region" description="Low complexity" evidence="6">
    <location>
        <begin position="1128"/>
        <end position="1143"/>
    </location>
</feature>
<organism evidence="9 10">
    <name type="scientific">Batillaria attramentaria</name>
    <dbReference type="NCBI Taxonomy" id="370345"/>
    <lineage>
        <taxon>Eukaryota</taxon>
        <taxon>Metazoa</taxon>
        <taxon>Spiralia</taxon>
        <taxon>Lophotrochozoa</taxon>
        <taxon>Mollusca</taxon>
        <taxon>Gastropoda</taxon>
        <taxon>Caenogastropoda</taxon>
        <taxon>Sorbeoconcha</taxon>
        <taxon>Cerithioidea</taxon>
        <taxon>Batillariidae</taxon>
        <taxon>Batillaria</taxon>
    </lineage>
</organism>
<dbReference type="EMBL" id="JACVVK020000011">
    <property type="protein sequence ID" value="KAK7505250.1"/>
    <property type="molecule type" value="Genomic_DNA"/>
</dbReference>
<dbReference type="Pfam" id="PF12796">
    <property type="entry name" value="Ank_2"/>
    <property type="match status" value="1"/>
</dbReference>
<dbReference type="PANTHER" id="PTHR14491:SF7">
    <property type="entry name" value="SOSONDOWAH, ISOFORM G"/>
    <property type="match status" value="1"/>
</dbReference>
<dbReference type="InterPro" id="IPR035897">
    <property type="entry name" value="Toll_tir_struct_dom_sf"/>
</dbReference>
<dbReference type="PANTHER" id="PTHR14491">
    <property type="entry name" value="SOSONDOWAH, ISOFORM G"/>
    <property type="match status" value="1"/>
</dbReference>
<keyword evidence="10" id="KW-1185">Reference proteome</keyword>
<dbReference type="PROSITE" id="PS50297">
    <property type="entry name" value="ANK_REP_REGION"/>
    <property type="match status" value="1"/>
</dbReference>
<keyword evidence="3 5" id="KW-0040">ANK repeat</keyword>
<dbReference type="Proteomes" id="UP001519460">
    <property type="component" value="Unassembled WGS sequence"/>
</dbReference>
<dbReference type="PROSITE" id="PS51450">
    <property type="entry name" value="LRR"/>
    <property type="match status" value="1"/>
</dbReference>
<feature type="compositionally biased region" description="Basic and acidic residues" evidence="6">
    <location>
        <begin position="795"/>
        <end position="805"/>
    </location>
</feature>
<evidence type="ECO:0000256" key="5">
    <source>
        <dbReference type="PROSITE-ProRule" id="PRU00023"/>
    </source>
</evidence>
<feature type="compositionally biased region" description="Basic and acidic residues" evidence="6">
    <location>
        <begin position="771"/>
        <end position="787"/>
    </location>
</feature>
<dbReference type="InterPro" id="IPR001611">
    <property type="entry name" value="Leu-rich_rpt"/>
</dbReference>
<dbReference type="SUPFAM" id="SSF52058">
    <property type="entry name" value="L domain-like"/>
    <property type="match status" value="1"/>
</dbReference>
<reference evidence="9 10" key="1">
    <citation type="journal article" date="2023" name="Sci. Data">
        <title>Genome assembly of the Korean intertidal mud-creeper Batillaria attramentaria.</title>
        <authorList>
            <person name="Patra A.K."/>
            <person name="Ho P.T."/>
            <person name="Jun S."/>
            <person name="Lee S.J."/>
            <person name="Kim Y."/>
            <person name="Won Y.J."/>
        </authorList>
    </citation>
    <scope>NUCLEOTIDE SEQUENCE [LARGE SCALE GENOMIC DNA]</scope>
    <source>
        <strain evidence="9">Wonlab-2016</strain>
    </source>
</reference>
<dbReference type="InterPro" id="IPR000157">
    <property type="entry name" value="TIR_dom"/>
</dbReference>
<evidence type="ECO:0000256" key="4">
    <source>
        <dbReference type="ARBA" id="ARBA00038122"/>
    </source>
</evidence>
<feature type="transmembrane region" description="Helical" evidence="7">
    <location>
        <begin position="402"/>
        <end position="421"/>
    </location>
</feature>